<name>A0A172Z376_9PSED</name>
<dbReference type="STRING" id="219572.A7J50_3649"/>
<dbReference type="EMBL" id="CP015600">
    <property type="protein sequence ID" value="ANF87023.1"/>
    <property type="molecule type" value="Genomic_DNA"/>
</dbReference>
<reference evidence="2 3" key="1">
    <citation type="submission" date="2016-05" db="EMBL/GenBank/DDBJ databases">
        <title>Complete genome sequence of Pseudomonas antarctica PAMC 27494.</title>
        <authorList>
            <person name="Lee J."/>
        </authorList>
    </citation>
    <scope>NUCLEOTIDE SEQUENCE [LARGE SCALE GENOMIC DNA]</scope>
    <source>
        <strain evidence="2 3">PAMC 27494</strain>
    </source>
</reference>
<dbReference type="AlphaFoldDB" id="A0A172Z376"/>
<protein>
    <recommendedName>
        <fullName evidence="4">Lipoprotein</fullName>
    </recommendedName>
</protein>
<evidence type="ECO:0000313" key="3">
    <source>
        <dbReference type="Proteomes" id="UP000077829"/>
    </source>
</evidence>
<accession>A0A172Z376</accession>
<feature type="signal peptide" evidence="1">
    <location>
        <begin position="1"/>
        <end position="23"/>
    </location>
</feature>
<organism evidence="2 3">
    <name type="scientific">Pseudomonas antarctica</name>
    <dbReference type="NCBI Taxonomy" id="219572"/>
    <lineage>
        <taxon>Bacteria</taxon>
        <taxon>Pseudomonadati</taxon>
        <taxon>Pseudomonadota</taxon>
        <taxon>Gammaproteobacteria</taxon>
        <taxon>Pseudomonadales</taxon>
        <taxon>Pseudomonadaceae</taxon>
        <taxon>Pseudomonas</taxon>
    </lineage>
</organism>
<evidence type="ECO:0000256" key="1">
    <source>
        <dbReference type="SAM" id="SignalP"/>
    </source>
</evidence>
<evidence type="ECO:0000313" key="2">
    <source>
        <dbReference type="EMBL" id="ANF87023.1"/>
    </source>
</evidence>
<sequence length="91" mass="10171" precursor="true">MVFTRTVLASALLTLLPVMACHAALDLTYTAPEPKAVPSDATPQPKSLFLMQTLPPLKLEYSCEGPQCQYETDIDKRHEDQTTRHWSIGIQ</sequence>
<gene>
    <name evidence="2" type="ORF">A7J50_3649</name>
</gene>
<dbReference type="RefSeq" id="WP_064453061.1">
    <property type="nucleotide sequence ID" value="NZ_CP015600.1"/>
</dbReference>
<evidence type="ECO:0008006" key="4">
    <source>
        <dbReference type="Google" id="ProtNLM"/>
    </source>
</evidence>
<dbReference type="Proteomes" id="UP000077829">
    <property type="component" value="Chromosome"/>
</dbReference>
<keyword evidence="1" id="KW-0732">Signal</keyword>
<dbReference type="PATRIC" id="fig|219572.3.peg.3753"/>
<dbReference type="KEGG" id="panr:A7J50_3649"/>
<feature type="chain" id="PRO_5008005420" description="Lipoprotein" evidence="1">
    <location>
        <begin position="24"/>
        <end position="91"/>
    </location>
</feature>
<proteinExistence type="predicted"/>